<dbReference type="EMBL" id="RWIC01000320">
    <property type="protein sequence ID" value="TKC45603.1"/>
    <property type="molecule type" value="Genomic_DNA"/>
</dbReference>
<gene>
    <name evidence="1" type="ORF">EI555_020927</name>
</gene>
<evidence type="ECO:0000313" key="1">
    <source>
        <dbReference type="EMBL" id="TKC45603.1"/>
    </source>
</evidence>
<feature type="non-terminal residue" evidence="1">
    <location>
        <position position="1"/>
    </location>
</feature>
<name>A0A4U1F836_MONMO</name>
<comment type="caution">
    <text evidence="1">The sequence shown here is derived from an EMBL/GenBank/DDBJ whole genome shotgun (WGS) entry which is preliminary data.</text>
</comment>
<evidence type="ECO:0000313" key="2">
    <source>
        <dbReference type="Proteomes" id="UP000308365"/>
    </source>
</evidence>
<feature type="non-terminal residue" evidence="1">
    <location>
        <position position="132"/>
    </location>
</feature>
<accession>A0A4U1F836</accession>
<proteinExistence type="predicted"/>
<protein>
    <submittedName>
        <fullName evidence="1">Uncharacterized protein</fullName>
    </submittedName>
</protein>
<reference evidence="2" key="1">
    <citation type="journal article" date="2019" name="IScience">
        <title>Narwhal Genome Reveals Long-Term Low Genetic Diversity despite Current Large Abundance Size.</title>
        <authorList>
            <person name="Westbury M.V."/>
            <person name="Petersen B."/>
            <person name="Garde E."/>
            <person name="Heide-Jorgensen M.P."/>
            <person name="Lorenzen E.D."/>
        </authorList>
    </citation>
    <scope>NUCLEOTIDE SEQUENCE [LARGE SCALE GENOMIC DNA]</scope>
</reference>
<dbReference type="Proteomes" id="UP000308365">
    <property type="component" value="Unassembled WGS sequence"/>
</dbReference>
<organism evidence="1 2">
    <name type="scientific">Monodon monoceros</name>
    <name type="common">Narwhal</name>
    <name type="synonym">Ceratodon monodon</name>
    <dbReference type="NCBI Taxonomy" id="40151"/>
    <lineage>
        <taxon>Eukaryota</taxon>
        <taxon>Metazoa</taxon>
        <taxon>Chordata</taxon>
        <taxon>Craniata</taxon>
        <taxon>Vertebrata</taxon>
        <taxon>Euteleostomi</taxon>
        <taxon>Mammalia</taxon>
        <taxon>Eutheria</taxon>
        <taxon>Laurasiatheria</taxon>
        <taxon>Artiodactyla</taxon>
        <taxon>Whippomorpha</taxon>
        <taxon>Cetacea</taxon>
        <taxon>Odontoceti</taxon>
        <taxon>Monodontidae</taxon>
        <taxon>Monodon</taxon>
    </lineage>
</organism>
<dbReference type="AlphaFoldDB" id="A0A4U1F836"/>
<sequence length="132" mass="15659">KRHPQIEIKMKSQMYLFLLKLSQNIIIQDHNQGQEKGNRSWKGQTNYKKRKWCKNKNKKKQLQLLEILFSMLLPCCHQEHKNKKENTGYSSADEESYKTLKQQEVLCGNLDAQYEKIINSYTKRSRIGSHSS</sequence>